<dbReference type="KEGG" id="kso:CKSOR_00591"/>
<dbReference type="OrthoDB" id="9803618at2"/>
<dbReference type="GO" id="GO:0005829">
    <property type="term" value="C:cytosol"/>
    <property type="evidence" value="ECO:0007669"/>
    <property type="project" value="TreeGrafter"/>
</dbReference>
<keyword evidence="6" id="KW-1185">Reference proteome</keyword>
<evidence type="ECO:0000256" key="1">
    <source>
        <dbReference type="ARBA" id="ARBA00005836"/>
    </source>
</evidence>
<name>A0A3Q8EX87_9PROT</name>
<dbReference type="Pfam" id="PF19290">
    <property type="entry name" value="PmbA_TldD_2nd"/>
    <property type="match status" value="1"/>
</dbReference>
<protein>
    <submittedName>
        <fullName evidence="5">Metalloprotease PmbA</fullName>
        <ecNumber evidence="5">3.4.-.-</ecNumber>
    </submittedName>
</protein>
<sequence length="454" mass="49917">MINVESFLPLEEKNLFFAEIKDKAIKYALQLGATDAYVIISETNGLSVSSRKNDIENVEKYNERGIDLTVYIGKASGSASSSDFSNDAIYRTVKSAIHIAKNIAIDEYSGLPDKDMLATEFPDFKVCHALNLSLNDMINFTLLAEQTALSVDPKIVNTEGSSFDAQNVQFLIGNTLGFSGYKAYSNYTISSVPIAALNNNMQRDYWYESNCNPNKLMSADKLGEIAAKRSLSRLSAKRIPTNFYPVIFEAPVALSLLSALSHAINGSNLYRKASFLQNHLGKKIFSDFIDIVDDPYIIGQIGSSSFDVEGVRTKTRNIVKSGTLEGYFLSNYSAKKLGMISTGNAGGFHNLLIKSNKDELTYSFSDLLKKMNRGLLVTELIGHGTNYVTGDYSRGAFGYWVENGEILYPVEEITIAGNLISMFKDIIAIGSDIIIRDNKMSGSILLEKMSVAGS</sequence>
<keyword evidence="5" id="KW-0378">Hydrolase</keyword>
<gene>
    <name evidence="5" type="primary">pmbA</name>
    <name evidence="5" type="ORF">CKSOR_00591</name>
</gene>
<dbReference type="GO" id="GO:0006508">
    <property type="term" value="P:proteolysis"/>
    <property type="evidence" value="ECO:0007669"/>
    <property type="project" value="UniProtKB-KW"/>
</dbReference>
<dbReference type="Proteomes" id="UP000266796">
    <property type="component" value="Chromosome"/>
</dbReference>
<dbReference type="GO" id="GO:0008237">
    <property type="term" value="F:metallopeptidase activity"/>
    <property type="evidence" value="ECO:0007669"/>
    <property type="project" value="UniProtKB-KW"/>
</dbReference>
<reference evidence="5 6" key="1">
    <citation type="journal article" date="2018" name="Parasitology">
        <title>The reduced genome of Candidatus Kinetoplastibacterium sorsogonicusi, the endosymbiont of Kentomonas sorsogonicus (Trypanosomatidae): loss of the haem-synthesis pathway.</title>
        <authorList>
            <person name="Silva F.M."/>
            <person name="Kostygov A.Y."/>
            <person name="Spodareva V.V."/>
            <person name="Butenko A."/>
            <person name="Tossou R."/>
            <person name="Lukes J."/>
            <person name="Yurchenko V."/>
            <person name="Alves J.M.P."/>
        </authorList>
    </citation>
    <scope>NUCLEOTIDE SEQUENCE [LARGE SCALE GENOMIC DNA]</scope>
    <source>
        <strain evidence="5 6">MF-08</strain>
    </source>
</reference>
<dbReference type="Pfam" id="PF19289">
    <property type="entry name" value="PmbA_TldD_3rd"/>
    <property type="match status" value="1"/>
</dbReference>
<keyword evidence="5" id="KW-0482">Metalloprotease</keyword>
<dbReference type="InterPro" id="IPR045569">
    <property type="entry name" value="Metalloprtase-TldD/E_C"/>
</dbReference>
<dbReference type="InterPro" id="IPR045570">
    <property type="entry name" value="Metalloprtase-TldD/E_cen_dom"/>
</dbReference>
<dbReference type="SUPFAM" id="SSF111283">
    <property type="entry name" value="Putative modulator of DNA gyrase, PmbA/TldD"/>
    <property type="match status" value="1"/>
</dbReference>
<feature type="domain" description="Metalloprotease TldD/E C-terminal" evidence="3">
    <location>
        <begin position="244"/>
        <end position="453"/>
    </location>
</feature>
<dbReference type="RefSeq" id="WP_108674089.1">
    <property type="nucleotide sequence ID" value="NZ_CP025628.1"/>
</dbReference>
<dbReference type="InterPro" id="IPR036059">
    <property type="entry name" value="TldD/PmbA_sf"/>
</dbReference>
<proteinExistence type="inferred from homology"/>
<dbReference type="InterPro" id="IPR002510">
    <property type="entry name" value="Metalloprtase-TldD/E_N"/>
</dbReference>
<evidence type="ECO:0000259" key="4">
    <source>
        <dbReference type="Pfam" id="PF19290"/>
    </source>
</evidence>
<dbReference type="InterPro" id="IPR047657">
    <property type="entry name" value="PmbA"/>
</dbReference>
<evidence type="ECO:0000313" key="5">
    <source>
        <dbReference type="EMBL" id="AWD32691.1"/>
    </source>
</evidence>
<dbReference type="EMBL" id="CP025628">
    <property type="protein sequence ID" value="AWD32691.1"/>
    <property type="molecule type" value="Genomic_DNA"/>
</dbReference>
<evidence type="ECO:0000259" key="2">
    <source>
        <dbReference type="Pfam" id="PF01523"/>
    </source>
</evidence>
<organism evidence="5 6">
    <name type="scientific">Candidatus Kinetoplastidibacterium kentomonadis</name>
    <dbReference type="NCBI Taxonomy" id="1576550"/>
    <lineage>
        <taxon>Bacteria</taxon>
        <taxon>Pseudomonadati</taxon>
        <taxon>Pseudomonadota</taxon>
        <taxon>Betaproteobacteria</taxon>
        <taxon>Candidatus Kinetoplastidibacterium</taxon>
    </lineage>
</organism>
<dbReference type="Gene3D" id="3.30.2290.10">
    <property type="entry name" value="PmbA/TldD superfamily"/>
    <property type="match status" value="1"/>
</dbReference>
<dbReference type="EC" id="3.4.-.-" evidence="5"/>
<keyword evidence="5" id="KW-0645">Protease</keyword>
<evidence type="ECO:0000313" key="6">
    <source>
        <dbReference type="Proteomes" id="UP000266796"/>
    </source>
</evidence>
<dbReference type="AlphaFoldDB" id="A0A3Q8EX87"/>
<dbReference type="PANTHER" id="PTHR43421:SF1">
    <property type="entry name" value="METALLOPROTEASE PMBA"/>
    <property type="match status" value="1"/>
</dbReference>
<dbReference type="NCBIfam" id="NF008268">
    <property type="entry name" value="PRK11040.1"/>
    <property type="match status" value="1"/>
</dbReference>
<evidence type="ECO:0000259" key="3">
    <source>
        <dbReference type="Pfam" id="PF19289"/>
    </source>
</evidence>
<dbReference type="InterPro" id="IPR035068">
    <property type="entry name" value="TldD/PmbA_N"/>
</dbReference>
<feature type="domain" description="Metalloprotease TldD/E N-terminal" evidence="2">
    <location>
        <begin position="38"/>
        <end position="100"/>
    </location>
</feature>
<dbReference type="PANTHER" id="PTHR43421">
    <property type="entry name" value="METALLOPROTEASE PMBA"/>
    <property type="match status" value="1"/>
</dbReference>
<dbReference type="Pfam" id="PF01523">
    <property type="entry name" value="PmbA_TldD_1st"/>
    <property type="match status" value="1"/>
</dbReference>
<comment type="similarity">
    <text evidence="1">Belongs to the peptidase U62 family.</text>
</comment>
<accession>A0A3Q8EX87</accession>
<feature type="domain" description="Metalloprotease TldD/E central" evidence="4">
    <location>
        <begin position="129"/>
        <end position="234"/>
    </location>
</feature>